<evidence type="ECO:0000256" key="3">
    <source>
        <dbReference type="SAM" id="MobiDB-lite"/>
    </source>
</evidence>
<protein>
    <recommendedName>
        <fullName evidence="6">Taxilin gamma</fullName>
    </recommendedName>
</protein>
<dbReference type="EMBL" id="JAHRIO010091263">
    <property type="protein sequence ID" value="MEQ2188590.1"/>
    <property type="molecule type" value="Genomic_DNA"/>
</dbReference>
<comment type="similarity">
    <text evidence="1">Belongs to the taxilin family.</text>
</comment>
<keyword evidence="2" id="KW-0175">Coiled coil</keyword>
<reference evidence="4 5" key="1">
    <citation type="submission" date="2021-06" db="EMBL/GenBank/DDBJ databases">
        <authorList>
            <person name="Palmer J.M."/>
        </authorList>
    </citation>
    <scope>NUCLEOTIDE SEQUENCE [LARGE SCALE GENOMIC DNA]</scope>
    <source>
        <strain evidence="4 5">GA_2019</strain>
        <tissue evidence="4">Muscle</tissue>
    </source>
</reference>
<organism evidence="4 5">
    <name type="scientific">Goodea atripinnis</name>
    <dbReference type="NCBI Taxonomy" id="208336"/>
    <lineage>
        <taxon>Eukaryota</taxon>
        <taxon>Metazoa</taxon>
        <taxon>Chordata</taxon>
        <taxon>Craniata</taxon>
        <taxon>Vertebrata</taxon>
        <taxon>Euteleostomi</taxon>
        <taxon>Actinopterygii</taxon>
        <taxon>Neopterygii</taxon>
        <taxon>Teleostei</taxon>
        <taxon>Neoteleostei</taxon>
        <taxon>Acanthomorphata</taxon>
        <taxon>Ovalentaria</taxon>
        <taxon>Atherinomorphae</taxon>
        <taxon>Cyprinodontiformes</taxon>
        <taxon>Goodeidae</taxon>
        <taxon>Goodea</taxon>
    </lineage>
</organism>
<evidence type="ECO:0000313" key="4">
    <source>
        <dbReference type="EMBL" id="MEQ2188590.1"/>
    </source>
</evidence>
<feature type="region of interest" description="Disordered" evidence="3">
    <location>
        <begin position="175"/>
        <end position="250"/>
    </location>
</feature>
<proteinExistence type="inferred from homology"/>
<evidence type="ECO:0000313" key="5">
    <source>
        <dbReference type="Proteomes" id="UP001476798"/>
    </source>
</evidence>
<dbReference type="Proteomes" id="UP001476798">
    <property type="component" value="Unassembled WGS sequence"/>
</dbReference>
<sequence>LEESRCMQKQLKGLQKKQSQIVKEKIHLQGEHSKAILARSKLESLCRELQRHNKTLKLRHNVLLTAPTTQLSLYMDKFEEFQSTLAKSNEVFTTFRQEMEKMTKKIKKLEKETMQWRTKWESNNQALLQMAEEKTLRDGHFKALQGKLELLERLCRALHKERNDLSNQLSLFQEQGDKGMASPGPDQQHEPLPMEEEDENDSEDSGHEEEQETGGIHQGVGLPGAEATQNAADKTTTAITTSSHAAGLKM</sequence>
<evidence type="ECO:0000256" key="1">
    <source>
        <dbReference type="ARBA" id="ARBA00009550"/>
    </source>
</evidence>
<dbReference type="PANTHER" id="PTHR16127:SF14">
    <property type="entry name" value="GAMMA-TAXILIN"/>
    <property type="match status" value="1"/>
</dbReference>
<evidence type="ECO:0008006" key="6">
    <source>
        <dbReference type="Google" id="ProtNLM"/>
    </source>
</evidence>
<gene>
    <name evidence="4" type="ORF">GOODEAATRI_016664</name>
</gene>
<feature type="compositionally biased region" description="Low complexity" evidence="3">
    <location>
        <begin position="231"/>
        <end position="250"/>
    </location>
</feature>
<evidence type="ECO:0000256" key="2">
    <source>
        <dbReference type="SAM" id="Coils"/>
    </source>
</evidence>
<feature type="coiled-coil region" evidence="2">
    <location>
        <begin position="92"/>
        <end position="175"/>
    </location>
</feature>
<keyword evidence="5" id="KW-1185">Reference proteome</keyword>
<accession>A0ABV0PYK3</accession>
<feature type="non-terminal residue" evidence="4">
    <location>
        <position position="1"/>
    </location>
</feature>
<feature type="compositionally biased region" description="Acidic residues" evidence="3">
    <location>
        <begin position="193"/>
        <end position="212"/>
    </location>
</feature>
<dbReference type="InterPro" id="IPR026183">
    <property type="entry name" value="Taxilin_fam"/>
</dbReference>
<comment type="caution">
    <text evidence="4">The sequence shown here is derived from an EMBL/GenBank/DDBJ whole genome shotgun (WGS) entry which is preliminary data.</text>
</comment>
<name>A0ABV0PYK3_9TELE</name>
<dbReference type="Pfam" id="PF09728">
    <property type="entry name" value="Taxilin"/>
    <property type="match status" value="2"/>
</dbReference>
<dbReference type="PANTHER" id="PTHR16127">
    <property type="entry name" value="TAXILIN"/>
    <property type="match status" value="1"/>
</dbReference>